<evidence type="ECO:0000313" key="1">
    <source>
        <dbReference type="EMBL" id="KAK7491752.1"/>
    </source>
</evidence>
<evidence type="ECO:0000313" key="2">
    <source>
        <dbReference type="Proteomes" id="UP001519460"/>
    </source>
</evidence>
<feature type="non-terminal residue" evidence="1">
    <location>
        <position position="1"/>
    </location>
</feature>
<keyword evidence="2" id="KW-1185">Reference proteome</keyword>
<gene>
    <name evidence="1" type="ORF">BaRGS_00017008</name>
</gene>
<name>A0ABD0KXD0_9CAEN</name>
<organism evidence="1 2">
    <name type="scientific">Batillaria attramentaria</name>
    <dbReference type="NCBI Taxonomy" id="370345"/>
    <lineage>
        <taxon>Eukaryota</taxon>
        <taxon>Metazoa</taxon>
        <taxon>Spiralia</taxon>
        <taxon>Lophotrochozoa</taxon>
        <taxon>Mollusca</taxon>
        <taxon>Gastropoda</taxon>
        <taxon>Caenogastropoda</taxon>
        <taxon>Sorbeoconcha</taxon>
        <taxon>Cerithioidea</taxon>
        <taxon>Batillariidae</taxon>
        <taxon>Batillaria</taxon>
    </lineage>
</organism>
<sequence length="99" mass="10744">TAMSTALNIPLSDDRACVSGSSKPAHEDTDQMTRTYANTTRVSKRLVTTTSRIGSTKFVTKRTIITTVRTTTARVVIAPGNVQDLILTTRAPIEEKLHG</sequence>
<dbReference type="EMBL" id="JACVVK020000111">
    <property type="protein sequence ID" value="KAK7491752.1"/>
    <property type="molecule type" value="Genomic_DNA"/>
</dbReference>
<proteinExistence type="predicted"/>
<reference evidence="1 2" key="1">
    <citation type="journal article" date="2023" name="Sci. Data">
        <title>Genome assembly of the Korean intertidal mud-creeper Batillaria attramentaria.</title>
        <authorList>
            <person name="Patra A.K."/>
            <person name="Ho P.T."/>
            <person name="Jun S."/>
            <person name="Lee S.J."/>
            <person name="Kim Y."/>
            <person name="Won Y.J."/>
        </authorList>
    </citation>
    <scope>NUCLEOTIDE SEQUENCE [LARGE SCALE GENOMIC DNA]</scope>
    <source>
        <strain evidence="1">Wonlab-2016</strain>
    </source>
</reference>
<dbReference type="AlphaFoldDB" id="A0ABD0KXD0"/>
<protein>
    <submittedName>
        <fullName evidence="1">Uncharacterized protein</fullName>
    </submittedName>
</protein>
<comment type="caution">
    <text evidence="1">The sequence shown here is derived from an EMBL/GenBank/DDBJ whole genome shotgun (WGS) entry which is preliminary data.</text>
</comment>
<dbReference type="Proteomes" id="UP001519460">
    <property type="component" value="Unassembled WGS sequence"/>
</dbReference>
<accession>A0ABD0KXD0</accession>